<gene>
    <name evidence="1" type="ORF">UV59_C0021G0015</name>
</gene>
<dbReference type="Proteomes" id="UP000034543">
    <property type="component" value="Unassembled WGS sequence"/>
</dbReference>
<sequence>MVRDQERQEQKLQILQQYYAEREPRFAEVAVDPEAHARGLRDGLGMLGGLALAASGMILGFSKERR</sequence>
<dbReference type="AlphaFoldDB" id="A0A0G1CFU8"/>
<organism evidence="1 2">
    <name type="scientific">Candidatus Gottesmanbacteria bacterium GW2011_GWA1_43_11</name>
    <dbReference type="NCBI Taxonomy" id="1618436"/>
    <lineage>
        <taxon>Bacteria</taxon>
        <taxon>Candidatus Gottesmaniibacteriota</taxon>
    </lineage>
</organism>
<evidence type="ECO:0000313" key="1">
    <source>
        <dbReference type="EMBL" id="KKS84349.1"/>
    </source>
</evidence>
<protein>
    <submittedName>
        <fullName evidence="1">Uncharacterized protein</fullName>
    </submittedName>
</protein>
<reference evidence="1 2" key="1">
    <citation type="journal article" date="2015" name="Nature">
        <title>rRNA introns, odd ribosomes, and small enigmatic genomes across a large radiation of phyla.</title>
        <authorList>
            <person name="Brown C.T."/>
            <person name="Hug L.A."/>
            <person name="Thomas B.C."/>
            <person name="Sharon I."/>
            <person name="Castelle C.J."/>
            <person name="Singh A."/>
            <person name="Wilkins M.J."/>
            <person name="Williams K.H."/>
            <person name="Banfield J.F."/>
        </authorList>
    </citation>
    <scope>NUCLEOTIDE SEQUENCE [LARGE SCALE GENOMIC DNA]</scope>
</reference>
<dbReference type="STRING" id="1618436.UV59_C0021G0015"/>
<proteinExistence type="predicted"/>
<comment type="caution">
    <text evidence="1">The sequence shown here is derived from an EMBL/GenBank/DDBJ whole genome shotgun (WGS) entry which is preliminary data.</text>
</comment>
<dbReference type="EMBL" id="LCFB01000021">
    <property type="protein sequence ID" value="KKS84349.1"/>
    <property type="molecule type" value="Genomic_DNA"/>
</dbReference>
<name>A0A0G1CFU8_9BACT</name>
<accession>A0A0G1CFU8</accession>
<evidence type="ECO:0000313" key="2">
    <source>
        <dbReference type="Proteomes" id="UP000034543"/>
    </source>
</evidence>